<protein>
    <submittedName>
        <fullName evidence="2">Uncharacterized protein</fullName>
    </submittedName>
</protein>
<keyword evidence="3" id="KW-1185">Reference proteome</keyword>
<dbReference type="EMBL" id="JARK01001343">
    <property type="protein sequence ID" value="EYC28510.1"/>
    <property type="molecule type" value="Genomic_DNA"/>
</dbReference>
<evidence type="ECO:0000313" key="2">
    <source>
        <dbReference type="EMBL" id="EYC28510.1"/>
    </source>
</evidence>
<accession>A0A016VM75</accession>
<gene>
    <name evidence="2" type="primary">Acey_s0007.g3262</name>
    <name evidence="2" type="synonym">Acey-Y46E12BL.2</name>
    <name evidence="2" type="ORF">Y032_0007g3262</name>
</gene>
<organism evidence="2 3">
    <name type="scientific">Ancylostoma ceylanicum</name>
    <dbReference type="NCBI Taxonomy" id="53326"/>
    <lineage>
        <taxon>Eukaryota</taxon>
        <taxon>Metazoa</taxon>
        <taxon>Ecdysozoa</taxon>
        <taxon>Nematoda</taxon>
        <taxon>Chromadorea</taxon>
        <taxon>Rhabditida</taxon>
        <taxon>Rhabditina</taxon>
        <taxon>Rhabditomorpha</taxon>
        <taxon>Strongyloidea</taxon>
        <taxon>Ancylostomatidae</taxon>
        <taxon>Ancylostomatinae</taxon>
        <taxon>Ancylostoma</taxon>
    </lineage>
</organism>
<evidence type="ECO:0000313" key="3">
    <source>
        <dbReference type="Proteomes" id="UP000024635"/>
    </source>
</evidence>
<sequence length="183" mass="20272">MHLFINVLQCKLSKDFNFQACVAVFTMVGKYRHRIHGKGRVRIPKGMSSESNPSKKRHRDAAGAARNASLSTEPMVAVDDRPLDNATDFLLADNLESMKIGHVQESCSKSMISEGGVSRISQFTACTNPNFDAVHRIWKSGSSMQKEVVSVLAAVAELIKERNGYRTTPETTLLKATIFFLIL</sequence>
<dbReference type="Proteomes" id="UP000024635">
    <property type="component" value="Unassembled WGS sequence"/>
</dbReference>
<reference evidence="3" key="1">
    <citation type="journal article" date="2015" name="Nat. Genet.">
        <title>The genome and transcriptome of the zoonotic hookworm Ancylostoma ceylanicum identify infection-specific gene families.</title>
        <authorList>
            <person name="Schwarz E.M."/>
            <person name="Hu Y."/>
            <person name="Antoshechkin I."/>
            <person name="Miller M.M."/>
            <person name="Sternberg P.W."/>
            <person name="Aroian R.V."/>
        </authorList>
    </citation>
    <scope>NUCLEOTIDE SEQUENCE</scope>
    <source>
        <strain evidence="3">HY135</strain>
    </source>
</reference>
<dbReference type="OrthoDB" id="2192888at2759"/>
<evidence type="ECO:0000256" key="1">
    <source>
        <dbReference type="SAM" id="MobiDB-lite"/>
    </source>
</evidence>
<name>A0A016VM75_9BILA</name>
<proteinExistence type="predicted"/>
<feature type="region of interest" description="Disordered" evidence="1">
    <location>
        <begin position="39"/>
        <end position="71"/>
    </location>
</feature>
<dbReference type="AlphaFoldDB" id="A0A016VM75"/>
<comment type="caution">
    <text evidence="2">The sequence shown here is derived from an EMBL/GenBank/DDBJ whole genome shotgun (WGS) entry which is preliminary data.</text>
</comment>